<gene>
    <name evidence="7" type="ORF">MALL_0807</name>
</gene>
<comment type="caution">
    <text evidence="7">The sequence shown here is derived from an EMBL/GenBank/DDBJ whole genome shotgun (WGS) entry which is preliminary data.</text>
</comment>
<dbReference type="PANTHER" id="PTHR21016:SF25">
    <property type="entry name" value="TM2 DOMAIN-CONTAINING PROTEIN DDB_G0277895-RELATED"/>
    <property type="match status" value="1"/>
</dbReference>
<dbReference type="Proteomes" id="UP000004757">
    <property type="component" value="Unassembled WGS sequence"/>
</dbReference>
<evidence type="ECO:0000259" key="6">
    <source>
        <dbReference type="Pfam" id="PF05154"/>
    </source>
</evidence>
<comment type="subcellular location">
    <subcellularLocation>
        <location evidence="1">Membrane</location>
        <topology evidence="1">Multi-pass membrane protein</topology>
    </subcellularLocation>
</comment>
<evidence type="ECO:0000256" key="2">
    <source>
        <dbReference type="ARBA" id="ARBA00022692"/>
    </source>
</evidence>
<keyword evidence="4 5" id="KW-0472">Membrane</keyword>
<evidence type="ECO:0000313" key="7">
    <source>
        <dbReference type="EMBL" id="EFF41100.1"/>
    </source>
</evidence>
<evidence type="ECO:0000256" key="5">
    <source>
        <dbReference type="SAM" id="Phobius"/>
    </source>
</evidence>
<reference evidence="7 8" key="1">
    <citation type="submission" date="2010-03" db="EMBL/GenBank/DDBJ databases">
        <authorList>
            <person name="Glass J.I."/>
            <person name="Benders G.A."/>
            <person name="Durkin A.S."/>
            <person name="Farmerie W.G."/>
            <person name="Hlavinka K."/>
            <person name="Hostetler J."/>
            <person name="Jackson J."/>
            <person name="May M.A."/>
            <person name="Miller R.H."/>
            <person name="Paralanov V."/>
            <person name="Radune D."/>
            <person name="Szczypinski B."/>
            <person name="Brown D.R."/>
        </authorList>
    </citation>
    <scope>NUCLEOTIDE SEQUENCE [LARGE SCALE GENOMIC DNA]</scope>
    <source>
        <strain evidence="7 8">A21JP2</strain>
    </source>
</reference>
<dbReference type="EMBL" id="ADNC01000029">
    <property type="protein sequence ID" value="EFF41100.1"/>
    <property type="molecule type" value="Genomic_DNA"/>
</dbReference>
<keyword evidence="3 5" id="KW-1133">Transmembrane helix</keyword>
<keyword evidence="2 5" id="KW-0812">Transmembrane</keyword>
<feature type="transmembrane region" description="Helical" evidence="5">
    <location>
        <begin position="40"/>
        <end position="59"/>
    </location>
</feature>
<evidence type="ECO:0000313" key="8">
    <source>
        <dbReference type="Proteomes" id="UP000004757"/>
    </source>
</evidence>
<name>D4XX39_9BACT</name>
<dbReference type="AlphaFoldDB" id="D4XX39"/>
<dbReference type="InterPro" id="IPR007829">
    <property type="entry name" value="TM2"/>
</dbReference>
<feature type="domain" description="TM2" evidence="6">
    <location>
        <begin position="7"/>
        <end position="55"/>
    </location>
</feature>
<keyword evidence="8" id="KW-1185">Reference proteome</keyword>
<dbReference type="InterPro" id="IPR050932">
    <property type="entry name" value="TM2D1-3-like"/>
</dbReference>
<sequence>MNQQPSRKSRLALTLLSFFLGTFGVDRFYAGRIGLGLLKLLTFGGLGIWALIDFVLAVIGTQKDDEGKYISDWQI</sequence>
<dbReference type="GO" id="GO:0016020">
    <property type="term" value="C:membrane"/>
    <property type="evidence" value="ECO:0007669"/>
    <property type="project" value="UniProtKB-SubCell"/>
</dbReference>
<organism evidence="7 8">
    <name type="scientific">Mycoplasmopsis alligatoris A21JP2</name>
    <dbReference type="NCBI Taxonomy" id="747682"/>
    <lineage>
        <taxon>Bacteria</taxon>
        <taxon>Bacillati</taxon>
        <taxon>Mycoplasmatota</taxon>
        <taxon>Mycoplasmoidales</taxon>
        <taxon>Metamycoplasmataceae</taxon>
        <taxon>Mycoplasmopsis</taxon>
    </lineage>
</organism>
<evidence type="ECO:0000256" key="1">
    <source>
        <dbReference type="ARBA" id="ARBA00004141"/>
    </source>
</evidence>
<proteinExistence type="predicted"/>
<dbReference type="Pfam" id="PF05154">
    <property type="entry name" value="TM2"/>
    <property type="match status" value="1"/>
</dbReference>
<evidence type="ECO:0000256" key="3">
    <source>
        <dbReference type="ARBA" id="ARBA00022989"/>
    </source>
</evidence>
<dbReference type="STRING" id="747682.MALL_0807"/>
<evidence type="ECO:0000256" key="4">
    <source>
        <dbReference type="ARBA" id="ARBA00023136"/>
    </source>
</evidence>
<dbReference type="eggNOG" id="COG2314">
    <property type="taxonomic scope" value="Bacteria"/>
</dbReference>
<protein>
    <submittedName>
        <fullName evidence="7">TM2 domain protein</fullName>
    </submittedName>
</protein>
<accession>D4XX39</accession>
<dbReference type="PANTHER" id="PTHR21016">
    <property type="entry name" value="BETA-AMYLOID BINDING PROTEIN-RELATED"/>
    <property type="match status" value="1"/>
</dbReference>
<dbReference type="RefSeq" id="WP_005684032.1">
    <property type="nucleotide sequence ID" value="NZ_ADNC01000029.1"/>
</dbReference>